<gene>
    <name evidence="2" type="ORF">VB854_26615</name>
</gene>
<comment type="caution">
    <text evidence="2">The sequence shown here is derived from an EMBL/GenBank/DDBJ whole genome shotgun (WGS) entry which is preliminary data.</text>
</comment>
<dbReference type="Proteomes" id="UP001301728">
    <property type="component" value="Unassembled WGS sequence"/>
</dbReference>
<feature type="domain" description="Methyltransferase" evidence="1">
    <location>
        <begin position="188"/>
        <end position="285"/>
    </location>
</feature>
<dbReference type="SUPFAM" id="SSF53335">
    <property type="entry name" value="S-adenosyl-L-methionine-dependent methyltransferases"/>
    <property type="match status" value="1"/>
</dbReference>
<name>A0ABU5U5S9_9CYAN</name>
<reference evidence="2 3" key="1">
    <citation type="submission" date="2023-12" db="EMBL/GenBank/DDBJ databases">
        <title>Baltic Sea Cyanobacteria.</title>
        <authorList>
            <person name="Delbaje E."/>
            <person name="Fewer D.P."/>
            <person name="Shishido T.K."/>
        </authorList>
    </citation>
    <scope>NUCLEOTIDE SEQUENCE [LARGE SCALE GENOMIC DNA]</scope>
    <source>
        <strain evidence="2 3">CCNP 1315</strain>
    </source>
</reference>
<dbReference type="InterPro" id="IPR029063">
    <property type="entry name" value="SAM-dependent_MTases_sf"/>
</dbReference>
<dbReference type="EC" id="2.1.-.-" evidence="2"/>
<evidence type="ECO:0000259" key="1">
    <source>
        <dbReference type="Pfam" id="PF13649"/>
    </source>
</evidence>
<dbReference type="GO" id="GO:0008168">
    <property type="term" value="F:methyltransferase activity"/>
    <property type="evidence" value="ECO:0007669"/>
    <property type="project" value="UniProtKB-KW"/>
</dbReference>
<dbReference type="PANTHER" id="PTHR43591:SF110">
    <property type="entry name" value="RHODANESE DOMAIN-CONTAINING PROTEIN"/>
    <property type="match status" value="1"/>
</dbReference>
<evidence type="ECO:0000313" key="3">
    <source>
        <dbReference type="Proteomes" id="UP001301728"/>
    </source>
</evidence>
<dbReference type="PANTHER" id="PTHR43591">
    <property type="entry name" value="METHYLTRANSFERASE"/>
    <property type="match status" value="1"/>
</dbReference>
<dbReference type="InterPro" id="IPR041698">
    <property type="entry name" value="Methyltransf_25"/>
</dbReference>
<accession>A0ABU5U5S9</accession>
<dbReference type="RefSeq" id="WP_323275680.1">
    <property type="nucleotide sequence ID" value="NZ_JAYGHT010000190.1"/>
</dbReference>
<keyword evidence="2" id="KW-0808">Transferase</keyword>
<dbReference type="EMBL" id="JAYGHT010000190">
    <property type="protein sequence ID" value="MEA5522511.1"/>
    <property type="molecule type" value="Genomic_DNA"/>
</dbReference>
<keyword evidence="2" id="KW-0489">Methyltransferase</keyword>
<evidence type="ECO:0000313" key="2">
    <source>
        <dbReference type="EMBL" id="MEA5522511.1"/>
    </source>
</evidence>
<keyword evidence="3" id="KW-1185">Reference proteome</keyword>
<sequence length="356" mass="41323">MTDPLTKLTYQAFQKGKSYFGLAHKTLSTQLLNWVLPSTPERKPQSLSPETLITLQGWLDKIIETDWQDAQRGVYPESLLFENQWEDFFTYYPTVWFDLLTIQQRANQKRYQEFAPDIDTEGYPKYYLQNFHHQTDGYLSEMSANLYDVQVDILFSGSTDAMRRRVLTPLKHSLETTFNAVLPKQIRVLDVACGTGRTLKSIRASLPKASLYGIDLSPTYLRKANQLLSEIPGELPQLVQGNGEELPYLDNYFHGITSVFLFHELPPEARQRVIDECFRVIQPGGVFVICDSMQASDFPEMKTMMENFPVMFHEPYYRHYTTDNLIERLEKAGFEKITTENHFVSKYWIAHKPVEA</sequence>
<dbReference type="CDD" id="cd02440">
    <property type="entry name" value="AdoMet_MTases"/>
    <property type="match status" value="1"/>
</dbReference>
<proteinExistence type="predicted"/>
<dbReference type="GO" id="GO:0032259">
    <property type="term" value="P:methylation"/>
    <property type="evidence" value="ECO:0007669"/>
    <property type="project" value="UniProtKB-KW"/>
</dbReference>
<dbReference type="Gene3D" id="3.40.50.150">
    <property type="entry name" value="Vaccinia Virus protein VP39"/>
    <property type="match status" value="1"/>
</dbReference>
<organism evidence="2 3">
    <name type="scientific">Limnoraphis robusta CCNP1315</name>
    <dbReference type="NCBI Taxonomy" id="3110306"/>
    <lineage>
        <taxon>Bacteria</taxon>
        <taxon>Bacillati</taxon>
        <taxon>Cyanobacteriota</taxon>
        <taxon>Cyanophyceae</taxon>
        <taxon>Oscillatoriophycideae</taxon>
        <taxon>Oscillatoriales</taxon>
        <taxon>Sirenicapillariaceae</taxon>
        <taxon>Limnoraphis</taxon>
    </lineage>
</organism>
<protein>
    <submittedName>
        <fullName evidence="2">Class I SAM-dependent methyltransferase</fullName>
        <ecNumber evidence="2">2.1.-.-</ecNumber>
    </submittedName>
</protein>
<dbReference type="Pfam" id="PF13649">
    <property type="entry name" value="Methyltransf_25"/>
    <property type="match status" value="1"/>
</dbReference>